<keyword evidence="2" id="KW-1185">Reference proteome</keyword>
<feature type="non-terminal residue" evidence="1">
    <location>
        <position position="113"/>
    </location>
</feature>
<protein>
    <submittedName>
        <fullName evidence="1">Uncharacterized protein</fullName>
    </submittedName>
</protein>
<organism evidence="1 2">
    <name type="scientific">Coemansia furcata</name>
    <dbReference type="NCBI Taxonomy" id="417177"/>
    <lineage>
        <taxon>Eukaryota</taxon>
        <taxon>Fungi</taxon>
        <taxon>Fungi incertae sedis</taxon>
        <taxon>Zoopagomycota</taxon>
        <taxon>Kickxellomycotina</taxon>
        <taxon>Kickxellomycetes</taxon>
        <taxon>Kickxellales</taxon>
        <taxon>Kickxellaceae</taxon>
        <taxon>Coemansia</taxon>
    </lineage>
</organism>
<dbReference type="EMBL" id="JANBUP010002129">
    <property type="protein sequence ID" value="KAJ2801739.1"/>
    <property type="molecule type" value="Genomic_DNA"/>
</dbReference>
<dbReference type="Proteomes" id="UP001140096">
    <property type="component" value="Unassembled WGS sequence"/>
</dbReference>
<name>A0ACC1L5E1_9FUNG</name>
<evidence type="ECO:0000313" key="1">
    <source>
        <dbReference type="EMBL" id="KAJ2801739.1"/>
    </source>
</evidence>
<comment type="caution">
    <text evidence="1">The sequence shown here is derived from an EMBL/GenBank/DDBJ whole genome shotgun (WGS) entry which is preliminary data.</text>
</comment>
<evidence type="ECO:0000313" key="2">
    <source>
        <dbReference type="Proteomes" id="UP001140096"/>
    </source>
</evidence>
<reference evidence="1" key="1">
    <citation type="submission" date="2022-07" db="EMBL/GenBank/DDBJ databases">
        <title>Phylogenomic reconstructions and comparative analyses of Kickxellomycotina fungi.</title>
        <authorList>
            <person name="Reynolds N.K."/>
            <person name="Stajich J.E."/>
            <person name="Barry K."/>
            <person name="Grigoriev I.V."/>
            <person name="Crous P."/>
            <person name="Smith M.E."/>
        </authorList>
    </citation>
    <scope>NUCLEOTIDE SEQUENCE</scope>
    <source>
        <strain evidence="1">CBS 102833</strain>
    </source>
</reference>
<gene>
    <name evidence="1" type="ORF">H4S07_004855</name>
</gene>
<accession>A0ACC1L5E1</accession>
<feature type="non-terminal residue" evidence="1">
    <location>
        <position position="1"/>
    </location>
</feature>
<proteinExistence type="predicted"/>
<sequence>TGEAYVDGNQVARPAATTLDSQEQQSHHDGGSQNTDSSSAHISPPQTTEWVDFMNTLITPPETATGHYTEQRTQLAPGEVVNNFSRLTDAITQALQTVAADMSANIERLVQTQ</sequence>